<accession>A0AAI9U421</accession>
<name>A0AAI9U421_9PEZI</name>
<evidence type="ECO:0000313" key="2">
    <source>
        <dbReference type="Proteomes" id="UP001239213"/>
    </source>
</evidence>
<organism evidence="1 2">
    <name type="scientific">Colletotrichum cuscutae</name>
    <dbReference type="NCBI Taxonomy" id="1209917"/>
    <lineage>
        <taxon>Eukaryota</taxon>
        <taxon>Fungi</taxon>
        <taxon>Dikarya</taxon>
        <taxon>Ascomycota</taxon>
        <taxon>Pezizomycotina</taxon>
        <taxon>Sordariomycetes</taxon>
        <taxon>Hypocreomycetidae</taxon>
        <taxon>Glomerellales</taxon>
        <taxon>Glomerellaceae</taxon>
        <taxon>Colletotrichum</taxon>
        <taxon>Colletotrichum acutatum species complex</taxon>
    </lineage>
</organism>
<dbReference type="AlphaFoldDB" id="A0AAI9U421"/>
<protein>
    <submittedName>
        <fullName evidence="1">Uncharacterized protein</fullName>
    </submittedName>
</protein>
<dbReference type="EMBL" id="MPDP01000299">
    <property type="protein sequence ID" value="KAK1451279.1"/>
    <property type="molecule type" value="Genomic_DNA"/>
</dbReference>
<dbReference type="Proteomes" id="UP001239213">
    <property type="component" value="Unassembled WGS sequence"/>
</dbReference>
<keyword evidence="2" id="KW-1185">Reference proteome</keyword>
<evidence type="ECO:0000313" key="1">
    <source>
        <dbReference type="EMBL" id="KAK1451279.1"/>
    </source>
</evidence>
<feature type="non-terminal residue" evidence="1">
    <location>
        <position position="1"/>
    </location>
</feature>
<reference evidence="1" key="1">
    <citation type="submission" date="2016-11" db="EMBL/GenBank/DDBJ databases">
        <title>The genome sequence of Colletotrichum cuscutae.</title>
        <authorList>
            <person name="Baroncelli R."/>
        </authorList>
    </citation>
    <scope>NUCLEOTIDE SEQUENCE</scope>
    <source>
        <strain evidence="1">IMI 304802</strain>
    </source>
</reference>
<gene>
    <name evidence="1" type="ORF">CCUS01_11066</name>
</gene>
<comment type="caution">
    <text evidence="1">The sequence shown here is derived from an EMBL/GenBank/DDBJ whole genome shotgun (WGS) entry which is preliminary data.</text>
</comment>
<proteinExistence type="predicted"/>
<sequence>SSDFDELETPPTQLLGTARTLFQVGATNAPYQSSKCLAPLSAINNCSTHHCRRKALVRRVGVATLYADHKRYSVPSSRLSPVRLSLDTLPPYRRTSASARFNKRGIMFSQYSSGFIDVASDSISVTYVRYRAPGEYSAEWLQ</sequence>